<dbReference type="Gene3D" id="3.40.50.300">
    <property type="entry name" value="P-loop containing nucleotide triphosphate hydrolases"/>
    <property type="match status" value="1"/>
</dbReference>
<keyword evidence="2 7" id="KW-0812">Transmembrane</keyword>
<dbReference type="Pfam" id="PF00005">
    <property type="entry name" value="ABC_tran"/>
    <property type="match status" value="1"/>
</dbReference>
<dbReference type="GO" id="GO:0016887">
    <property type="term" value="F:ATP hydrolysis activity"/>
    <property type="evidence" value="ECO:0007669"/>
    <property type="project" value="InterPro"/>
</dbReference>
<reference evidence="10 11" key="1">
    <citation type="submission" date="2019-07" db="EMBL/GenBank/DDBJ databases">
        <title>Whole genome shotgun sequence of Enterococcus thailandicus NBRC 101867.</title>
        <authorList>
            <person name="Hosoyama A."/>
            <person name="Uohara A."/>
            <person name="Ohji S."/>
            <person name="Ichikawa N."/>
        </authorList>
    </citation>
    <scope>NUCLEOTIDE SEQUENCE [LARGE SCALE GENOMIC DNA]</scope>
    <source>
        <strain evidence="10 11">NBRC 101867</strain>
    </source>
</reference>
<keyword evidence="3" id="KW-0547">Nucleotide-binding</keyword>
<evidence type="ECO:0000313" key="11">
    <source>
        <dbReference type="Proteomes" id="UP000321361"/>
    </source>
</evidence>
<dbReference type="PROSITE" id="PS50893">
    <property type="entry name" value="ABC_TRANSPORTER_2"/>
    <property type="match status" value="1"/>
</dbReference>
<dbReference type="PROSITE" id="PS50929">
    <property type="entry name" value="ABC_TM1F"/>
    <property type="match status" value="1"/>
</dbReference>
<dbReference type="AlphaFoldDB" id="A0A510WDX4"/>
<keyword evidence="5 7" id="KW-1133">Transmembrane helix</keyword>
<evidence type="ECO:0000256" key="2">
    <source>
        <dbReference type="ARBA" id="ARBA00022692"/>
    </source>
</evidence>
<evidence type="ECO:0000259" key="9">
    <source>
        <dbReference type="PROSITE" id="PS50929"/>
    </source>
</evidence>
<dbReference type="GO" id="GO:0005524">
    <property type="term" value="F:ATP binding"/>
    <property type="evidence" value="ECO:0007669"/>
    <property type="project" value="UniProtKB-KW"/>
</dbReference>
<dbReference type="GO" id="GO:0005886">
    <property type="term" value="C:plasma membrane"/>
    <property type="evidence" value="ECO:0007669"/>
    <property type="project" value="UniProtKB-SubCell"/>
</dbReference>
<evidence type="ECO:0000256" key="7">
    <source>
        <dbReference type="SAM" id="Phobius"/>
    </source>
</evidence>
<feature type="transmembrane region" description="Helical" evidence="7">
    <location>
        <begin position="139"/>
        <end position="159"/>
    </location>
</feature>
<dbReference type="SUPFAM" id="SSF90123">
    <property type="entry name" value="ABC transporter transmembrane region"/>
    <property type="match status" value="1"/>
</dbReference>
<comment type="subcellular location">
    <subcellularLocation>
        <location evidence="1">Cell membrane</location>
        <topology evidence="1">Multi-pass membrane protein</topology>
    </subcellularLocation>
</comment>
<organism evidence="10 11">
    <name type="scientific">Enterococcus thailandicus</name>
    <dbReference type="NCBI Taxonomy" id="417368"/>
    <lineage>
        <taxon>Bacteria</taxon>
        <taxon>Bacillati</taxon>
        <taxon>Bacillota</taxon>
        <taxon>Bacilli</taxon>
        <taxon>Lactobacillales</taxon>
        <taxon>Enterococcaceae</taxon>
        <taxon>Enterococcus</taxon>
    </lineage>
</organism>
<protein>
    <submittedName>
        <fullName evidence="10">ABC transporter permease</fullName>
    </submittedName>
</protein>
<dbReference type="RefSeq" id="WP_071869243.1">
    <property type="nucleotide sequence ID" value="NZ_BJUG01000008.1"/>
</dbReference>
<gene>
    <name evidence="10" type="ORF">ETH01_16250</name>
</gene>
<dbReference type="InterPro" id="IPR003593">
    <property type="entry name" value="AAA+_ATPase"/>
</dbReference>
<dbReference type="InterPro" id="IPR003439">
    <property type="entry name" value="ABC_transporter-like_ATP-bd"/>
</dbReference>
<dbReference type="PANTHER" id="PTHR43394:SF1">
    <property type="entry name" value="ATP-BINDING CASSETTE SUB-FAMILY B MEMBER 10, MITOCHONDRIAL"/>
    <property type="match status" value="1"/>
</dbReference>
<evidence type="ECO:0000259" key="8">
    <source>
        <dbReference type="PROSITE" id="PS50893"/>
    </source>
</evidence>
<feature type="transmembrane region" description="Helical" evidence="7">
    <location>
        <begin position="64"/>
        <end position="84"/>
    </location>
</feature>
<comment type="caution">
    <text evidence="10">The sequence shown here is derived from an EMBL/GenBank/DDBJ whole genome shotgun (WGS) entry which is preliminary data.</text>
</comment>
<evidence type="ECO:0000256" key="6">
    <source>
        <dbReference type="ARBA" id="ARBA00023136"/>
    </source>
</evidence>
<feature type="domain" description="ABC transporter" evidence="8">
    <location>
        <begin position="344"/>
        <end position="558"/>
    </location>
</feature>
<dbReference type="InterPro" id="IPR011527">
    <property type="entry name" value="ABC1_TM_dom"/>
</dbReference>
<dbReference type="Proteomes" id="UP000321361">
    <property type="component" value="Unassembled WGS sequence"/>
</dbReference>
<proteinExistence type="predicted"/>
<dbReference type="CDD" id="cd07346">
    <property type="entry name" value="ABC_6TM_exporters"/>
    <property type="match status" value="1"/>
</dbReference>
<dbReference type="SUPFAM" id="SSF52540">
    <property type="entry name" value="P-loop containing nucleoside triphosphate hydrolases"/>
    <property type="match status" value="1"/>
</dbReference>
<dbReference type="InterPro" id="IPR036640">
    <property type="entry name" value="ABC1_TM_sf"/>
</dbReference>
<accession>A0A510WDX4</accession>
<dbReference type="Pfam" id="PF00664">
    <property type="entry name" value="ABC_membrane"/>
    <property type="match status" value="1"/>
</dbReference>
<dbReference type="PROSITE" id="PS00211">
    <property type="entry name" value="ABC_TRANSPORTER_1"/>
    <property type="match status" value="1"/>
</dbReference>
<feature type="transmembrane region" description="Helical" evidence="7">
    <location>
        <begin position="165"/>
        <end position="182"/>
    </location>
</feature>
<dbReference type="PANTHER" id="PTHR43394">
    <property type="entry name" value="ATP-DEPENDENT PERMEASE MDL1, MITOCHONDRIAL"/>
    <property type="match status" value="1"/>
</dbReference>
<evidence type="ECO:0000256" key="3">
    <source>
        <dbReference type="ARBA" id="ARBA00022741"/>
    </source>
</evidence>
<dbReference type="SMART" id="SM00382">
    <property type="entry name" value="AAA"/>
    <property type="match status" value="1"/>
</dbReference>
<dbReference type="OrthoDB" id="9762778at2"/>
<feature type="transmembrane region" description="Helical" evidence="7">
    <location>
        <begin position="242"/>
        <end position="261"/>
    </location>
</feature>
<name>A0A510WDX4_ENTTH</name>
<keyword evidence="4" id="KW-0067">ATP-binding</keyword>
<evidence type="ECO:0000256" key="4">
    <source>
        <dbReference type="ARBA" id="ARBA00022840"/>
    </source>
</evidence>
<feature type="domain" description="ABC transmembrane type-1" evidence="9">
    <location>
        <begin position="34"/>
        <end position="310"/>
    </location>
</feature>
<feature type="transmembrane region" description="Helical" evidence="7">
    <location>
        <begin position="29"/>
        <end position="52"/>
    </location>
</feature>
<dbReference type="InterPro" id="IPR017871">
    <property type="entry name" value="ABC_transporter-like_CS"/>
</dbReference>
<evidence type="ECO:0000256" key="1">
    <source>
        <dbReference type="ARBA" id="ARBA00004651"/>
    </source>
</evidence>
<dbReference type="InterPro" id="IPR039421">
    <property type="entry name" value="Type_1_exporter"/>
</dbReference>
<sequence length="559" mass="63367">MKKDGKRNPKGQLVISFCRYLKNYKLHCCMLSMCILLTLSTLAIQPIIWSSLLSTLYRKNFEQFKFTLIIAVIFYLLKLLISYFQSRVTIYLKVNLVRDIQNNLFQKLLHKQMKYFDSTPIGKTISVLSTDIEQAVEILFGKLLPASVSCLQVLLFLILMLKLSFLLTVFSLLSLPIIIIYYNKKMRQVRVQQVNVKESNDSVLSFIQQSILGMKIVKTLGVKESQNIQFTNLVNLKKKNSYSLQTFIVIFQTLISMLGVLGEIANYLLGGYFVFVGSLTVEGFIQFSSYSQQFNSSSLSVTNIAGNYQQLLVSLDRIESIKNNKTDDENFGDSLVNHWKSPSLKLIDVKCEKMGRIILDDVNLEINSIGLYVFMGDSGSGKTTLINHILKLYDVKSGEILINGKSINMISEKSLRDEISLVNQQIFSFSGSIIDNFRYVNPKIKLSEIREYCSECGIDSEIMDLSKQYETKILENGNNFSVGQLQRLSIAIALAKDTSIIVFDEPTSALDSSNSSKVKAIIDRLSLSKMVILITHDTNIAKNAVAKFLIKEKQIYQMN</sequence>
<dbReference type="InterPro" id="IPR027417">
    <property type="entry name" value="P-loop_NTPase"/>
</dbReference>
<dbReference type="Gene3D" id="1.20.1560.10">
    <property type="entry name" value="ABC transporter type 1, transmembrane domain"/>
    <property type="match status" value="1"/>
</dbReference>
<dbReference type="GO" id="GO:0015421">
    <property type="term" value="F:ABC-type oligopeptide transporter activity"/>
    <property type="evidence" value="ECO:0007669"/>
    <property type="project" value="TreeGrafter"/>
</dbReference>
<keyword evidence="6 7" id="KW-0472">Membrane</keyword>
<dbReference type="EMBL" id="BJUG01000008">
    <property type="protein sequence ID" value="GEK37338.1"/>
    <property type="molecule type" value="Genomic_DNA"/>
</dbReference>
<evidence type="ECO:0000313" key="10">
    <source>
        <dbReference type="EMBL" id="GEK37338.1"/>
    </source>
</evidence>
<evidence type="ECO:0000256" key="5">
    <source>
        <dbReference type="ARBA" id="ARBA00022989"/>
    </source>
</evidence>